<organism evidence="7 8">
    <name type="scientific">Dothistroma septosporum (strain NZE10 / CBS 128990)</name>
    <name type="common">Red band needle blight fungus</name>
    <name type="synonym">Mycosphaerella pini</name>
    <dbReference type="NCBI Taxonomy" id="675120"/>
    <lineage>
        <taxon>Eukaryota</taxon>
        <taxon>Fungi</taxon>
        <taxon>Dikarya</taxon>
        <taxon>Ascomycota</taxon>
        <taxon>Pezizomycotina</taxon>
        <taxon>Dothideomycetes</taxon>
        <taxon>Dothideomycetidae</taxon>
        <taxon>Mycosphaerellales</taxon>
        <taxon>Mycosphaerellaceae</taxon>
        <taxon>Dothistroma</taxon>
    </lineage>
</organism>
<dbReference type="Gene3D" id="1.25.40.150">
    <property type="entry name" value="V-type ATPase, subunit H, C-terminal domain"/>
    <property type="match status" value="1"/>
</dbReference>
<dbReference type="HOGENOM" id="CLU_025709_4_0_1"/>
<evidence type="ECO:0000259" key="6">
    <source>
        <dbReference type="Pfam" id="PF11698"/>
    </source>
</evidence>
<comment type="subunit">
    <text evidence="5">V-ATPase is a heteromultimeric enzyme made up of two complexes: the ATP-hydrolytic V1 complex and the proton translocation V0 complex.</text>
</comment>
<protein>
    <recommendedName>
        <fullName evidence="5">V-type proton ATPase subunit H</fullName>
    </recommendedName>
</protein>
<dbReference type="Gene3D" id="1.25.10.10">
    <property type="entry name" value="Leucine-rich Repeat Variant"/>
    <property type="match status" value="1"/>
</dbReference>
<keyword evidence="4 5" id="KW-0406">Ion transport</keyword>
<accession>N1Q531</accession>
<gene>
    <name evidence="7" type="ORF">DOTSEDRAFT_68694</name>
</gene>
<dbReference type="AlphaFoldDB" id="N1Q531"/>
<dbReference type="GO" id="GO:0000329">
    <property type="term" value="C:fungal-type vacuole membrane"/>
    <property type="evidence" value="ECO:0007669"/>
    <property type="project" value="TreeGrafter"/>
</dbReference>
<keyword evidence="2 5" id="KW-0813">Transport</keyword>
<evidence type="ECO:0000313" key="7">
    <source>
        <dbReference type="EMBL" id="EME49959.1"/>
    </source>
</evidence>
<evidence type="ECO:0000256" key="2">
    <source>
        <dbReference type="ARBA" id="ARBA00022448"/>
    </source>
</evidence>
<name>N1Q531_DOTSN</name>
<dbReference type="GO" id="GO:0046961">
    <property type="term" value="F:proton-transporting ATPase activity, rotational mechanism"/>
    <property type="evidence" value="ECO:0007669"/>
    <property type="project" value="UniProtKB-UniRule"/>
</dbReference>
<dbReference type="OMA" id="HSGHLRW"/>
<keyword evidence="3 5" id="KW-0375">Hydrogen ion transport</keyword>
<reference evidence="7 8" key="2">
    <citation type="journal article" date="2012" name="PLoS Pathog.">
        <title>Diverse lifestyles and strategies of plant pathogenesis encoded in the genomes of eighteen Dothideomycetes fungi.</title>
        <authorList>
            <person name="Ohm R.A."/>
            <person name="Feau N."/>
            <person name="Henrissat B."/>
            <person name="Schoch C.L."/>
            <person name="Horwitz B.A."/>
            <person name="Barry K.W."/>
            <person name="Condon B.J."/>
            <person name="Copeland A.C."/>
            <person name="Dhillon B."/>
            <person name="Glaser F."/>
            <person name="Hesse C.N."/>
            <person name="Kosti I."/>
            <person name="LaButti K."/>
            <person name="Lindquist E.A."/>
            <person name="Lucas S."/>
            <person name="Salamov A.A."/>
            <person name="Bradshaw R.E."/>
            <person name="Ciuffetti L."/>
            <person name="Hamelin R.C."/>
            <person name="Kema G.H.J."/>
            <person name="Lawrence C."/>
            <person name="Scott J.A."/>
            <person name="Spatafora J.W."/>
            <person name="Turgeon B.G."/>
            <person name="de Wit P.J.G.M."/>
            <person name="Zhong S."/>
            <person name="Goodwin S.B."/>
            <person name="Grigoriev I.V."/>
        </authorList>
    </citation>
    <scope>NUCLEOTIDE SEQUENCE [LARGE SCALE GENOMIC DNA]</scope>
    <source>
        <strain evidence="8">NZE10 / CBS 128990</strain>
    </source>
</reference>
<comment type="similarity">
    <text evidence="1 5">Belongs to the V-ATPase H subunit family.</text>
</comment>
<reference evidence="8" key="1">
    <citation type="journal article" date="2012" name="PLoS Genet.">
        <title>The genomes of the fungal plant pathogens Cladosporium fulvum and Dothistroma septosporum reveal adaptation to different hosts and lifestyles but also signatures of common ancestry.</title>
        <authorList>
            <person name="de Wit P.J.G.M."/>
            <person name="van der Burgt A."/>
            <person name="Oekmen B."/>
            <person name="Stergiopoulos I."/>
            <person name="Abd-Elsalam K.A."/>
            <person name="Aerts A.L."/>
            <person name="Bahkali A.H."/>
            <person name="Beenen H.G."/>
            <person name="Chettri P."/>
            <person name="Cox M.P."/>
            <person name="Datema E."/>
            <person name="de Vries R.P."/>
            <person name="Dhillon B."/>
            <person name="Ganley A.R."/>
            <person name="Griffiths S.A."/>
            <person name="Guo Y."/>
            <person name="Hamelin R.C."/>
            <person name="Henrissat B."/>
            <person name="Kabir M.S."/>
            <person name="Jashni M.K."/>
            <person name="Kema G."/>
            <person name="Klaubauf S."/>
            <person name="Lapidus A."/>
            <person name="Levasseur A."/>
            <person name="Lindquist E."/>
            <person name="Mehrabi R."/>
            <person name="Ohm R.A."/>
            <person name="Owen T.J."/>
            <person name="Salamov A."/>
            <person name="Schwelm A."/>
            <person name="Schijlen E."/>
            <person name="Sun H."/>
            <person name="van den Burg H.A."/>
            <person name="van Ham R.C.H.J."/>
            <person name="Zhang S."/>
            <person name="Goodwin S.B."/>
            <person name="Grigoriev I.V."/>
            <person name="Collemare J."/>
            <person name="Bradshaw R.E."/>
        </authorList>
    </citation>
    <scope>NUCLEOTIDE SEQUENCE [LARGE SCALE GENOMIC DNA]</scope>
    <source>
        <strain evidence="8">NZE10 / CBS 128990</strain>
    </source>
</reference>
<dbReference type="PANTHER" id="PTHR10698:SF0">
    <property type="entry name" value="V-TYPE PROTON ATPASE SUBUNIT H"/>
    <property type="match status" value="1"/>
</dbReference>
<dbReference type="eggNOG" id="KOG2759">
    <property type="taxonomic scope" value="Eukaryota"/>
</dbReference>
<dbReference type="Proteomes" id="UP000016933">
    <property type="component" value="Unassembled WGS sequence"/>
</dbReference>
<evidence type="ECO:0000256" key="5">
    <source>
        <dbReference type="PIRNR" id="PIRNR032184"/>
    </source>
</evidence>
<dbReference type="SUPFAM" id="SSF48371">
    <property type="entry name" value="ARM repeat"/>
    <property type="match status" value="1"/>
</dbReference>
<feature type="domain" description="ATPase V1 complex subunit H C-terminal" evidence="6">
    <location>
        <begin position="364"/>
        <end position="482"/>
    </location>
</feature>
<evidence type="ECO:0000313" key="8">
    <source>
        <dbReference type="Proteomes" id="UP000016933"/>
    </source>
</evidence>
<dbReference type="InterPro" id="IPR011989">
    <property type="entry name" value="ARM-like"/>
</dbReference>
<dbReference type="FunFam" id="1.25.10.10:FF:000326">
    <property type="entry name" value="V-type proton ATPase subunit H"/>
    <property type="match status" value="1"/>
</dbReference>
<dbReference type="InterPro" id="IPR038497">
    <property type="entry name" value="ATPase_V1-cplx_hsu_C_sf"/>
</dbReference>
<dbReference type="OrthoDB" id="10263554at2759"/>
<dbReference type="InterPro" id="IPR004908">
    <property type="entry name" value="ATPase_V1-cplx_hsu"/>
</dbReference>
<evidence type="ECO:0000256" key="4">
    <source>
        <dbReference type="ARBA" id="ARBA00023065"/>
    </source>
</evidence>
<dbReference type="EMBL" id="KB446535">
    <property type="protein sequence ID" value="EME49959.1"/>
    <property type="molecule type" value="Genomic_DNA"/>
</dbReference>
<dbReference type="STRING" id="675120.N1Q531"/>
<keyword evidence="8" id="KW-1185">Reference proteome</keyword>
<dbReference type="Pfam" id="PF11698">
    <property type="entry name" value="V-ATPase_H_C"/>
    <property type="match status" value="1"/>
</dbReference>
<evidence type="ECO:0000256" key="3">
    <source>
        <dbReference type="ARBA" id="ARBA00022781"/>
    </source>
</evidence>
<dbReference type="Pfam" id="PF03224">
    <property type="entry name" value="V-ATPase_H_N"/>
    <property type="match status" value="1"/>
</dbReference>
<dbReference type="InterPro" id="IPR016024">
    <property type="entry name" value="ARM-type_fold"/>
</dbReference>
<sequence length="485" mass="54658">MSLDAPAYIVSLQNNIRARPISWEGAVRAKTITDEDLKKIKAIDKVRKEQRKATIEGNVQTYTDLLLGNAEGTKSIFESAAKRPDILQYMLVLTGDLVDDIPALTLSLIKHMHPYKPFLPLLKQSNNPEDPIPLLTSSVLSSLLSHAVIAQPKSNGEIDEALPKLYSYIAQLMQNSDPNLQDIAVQEYSALLRVSKSRQQFWKQRKETLSPLVDVLRNATGGKDSESTAYNGSSTAGSIRSIQTDSNVKISGVSLQLLYHILMVIWQLSFEGQLVGHGLDEEHDIIPLYAQLLRVSPKEKTTRLILGTLNNLLSSNKTALMPAALPAKLPTILTNLKSRHLTDQDLLEDLESLTNMVDEYTKTQTTFDEYSAEVKSGHLRWSPPHKNKDFWRENAQRIIEEDRGELCKKLAEILGKDWQNDKQVLATGCSDVAFLVKECPEKRQQLEKLGLKARVMALMQDENETVRWESLRAVGEWLRYSFDQQ</sequence>
<comment type="function">
    <text evidence="5">Subunit of the V1 complex of vacuolar(H+)-ATPase (V-ATPase), a multisubunit enzyme composed of a peripheral complex (V1) that hydrolyzes ATP and a membrane integral complex (V0) that translocates protons. V-ATPase is responsible for acidifying and maintaining the pH of intracellular compartments.</text>
</comment>
<dbReference type="InterPro" id="IPR011987">
    <property type="entry name" value="ATPase_V1-cplx_hsu_C"/>
</dbReference>
<evidence type="ECO:0000256" key="1">
    <source>
        <dbReference type="ARBA" id="ARBA00008613"/>
    </source>
</evidence>
<dbReference type="PANTHER" id="PTHR10698">
    <property type="entry name" value="V-TYPE PROTON ATPASE SUBUNIT H"/>
    <property type="match status" value="1"/>
</dbReference>
<dbReference type="FunFam" id="1.25.40.150:FF:000002">
    <property type="entry name" value="V-type proton ATPase subunit H"/>
    <property type="match status" value="1"/>
</dbReference>
<dbReference type="PIRSF" id="PIRSF032184">
    <property type="entry name" value="ATPase_V1_H"/>
    <property type="match status" value="1"/>
</dbReference>
<dbReference type="GO" id="GO:0000221">
    <property type="term" value="C:vacuolar proton-transporting V-type ATPase, V1 domain"/>
    <property type="evidence" value="ECO:0007669"/>
    <property type="project" value="UniProtKB-UniRule"/>
</dbReference>
<proteinExistence type="inferred from homology"/>